<dbReference type="InterPro" id="IPR016032">
    <property type="entry name" value="Sig_transdc_resp-reg_C-effctor"/>
</dbReference>
<evidence type="ECO:0000256" key="1">
    <source>
        <dbReference type="ARBA" id="ARBA00022553"/>
    </source>
</evidence>
<dbReference type="STRING" id="568860.SAMN05421811_104585"/>
<dbReference type="SMART" id="SM00448">
    <property type="entry name" value="REC"/>
    <property type="match status" value="1"/>
</dbReference>
<dbReference type="SUPFAM" id="SSF46894">
    <property type="entry name" value="C-terminal effector domain of the bipartite response regulators"/>
    <property type="match status" value="1"/>
</dbReference>
<organism evidence="8 9">
    <name type="scientific">Nonomuraea wenchangensis</name>
    <dbReference type="NCBI Taxonomy" id="568860"/>
    <lineage>
        <taxon>Bacteria</taxon>
        <taxon>Bacillati</taxon>
        <taxon>Actinomycetota</taxon>
        <taxon>Actinomycetes</taxon>
        <taxon>Streptosporangiales</taxon>
        <taxon>Streptosporangiaceae</taxon>
        <taxon>Nonomuraea</taxon>
    </lineage>
</organism>
<evidence type="ECO:0000313" key="8">
    <source>
        <dbReference type="EMBL" id="SET89472.1"/>
    </source>
</evidence>
<evidence type="ECO:0000256" key="5">
    <source>
        <dbReference type="PROSITE-ProRule" id="PRU00169"/>
    </source>
</evidence>
<dbReference type="Gene3D" id="3.40.50.2300">
    <property type="match status" value="1"/>
</dbReference>
<dbReference type="GO" id="GO:0003677">
    <property type="term" value="F:DNA binding"/>
    <property type="evidence" value="ECO:0007669"/>
    <property type="project" value="UniProtKB-KW"/>
</dbReference>
<accession>A0A1I0I1N0</accession>
<dbReference type="AlphaFoldDB" id="A0A1I0I1N0"/>
<dbReference type="InterPro" id="IPR000792">
    <property type="entry name" value="Tscrpt_reg_LuxR_C"/>
</dbReference>
<evidence type="ECO:0000256" key="2">
    <source>
        <dbReference type="ARBA" id="ARBA00023015"/>
    </source>
</evidence>
<keyword evidence="3 8" id="KW-0238">DNA-binding</keyword>
<dbReference type="SUPFAM" id="SSF52172">
    <property type="entry name" value="CheY-like"/>
    <property type="match status" value="1"/>
</dbReference>
<evidence type="ECO:0000313" key="9">
    <source>
        <dbReference type="Proteomes" id="UP000199361"/>
    </source>
</evidence>
<dbReference type="Pfam" id="PF00072">
    <property type="entry name" value="Response_reg"/>
    <property type="match status" value="1"/>
</dbReference>
<keyword evidence="4" id="KW-0804">Transcription</keyword>
<dbReference type="InterPro" id="IPR011006">
    <property type="entry name" value="CheY-like_superfamily"/>
</dbReference>
<dbReference type="GO" id="GO:0006355">
    <property type="term" value="P:regulation of DNA-templated transcription"/>
    <property type="evidence" value="ECO:0007669"/>
    <property type="project" value="InterPro"/>
</dbReference>
<proteinExistence type="predicted"/>
<keyword evidence="2" id="KW-0805">Transcription regulation</keyword>
<dbReference type="InterPro" id="IPR001789">
    <property type="entry name" value="Sig_transdc_resp-reg_receiver"/>
</dbReference>
<dbReference type="CDD" id="cd06170">
    <property type="entry name" value="LuxR_C_like"/>
    <property type="match status" value="1"/>
</dbReference>
<dbReference type="SMART" id="SM00421">
    <property type="entry name" value="HTH_LUXR"/>
    <property type="match status" value="1"/>
</dbReference>
<evidence type="ECO:0000259" key="6">
    <source>
        <dbReference type="PROSITE" id="PS50043"/>
    </source>
</evidence>
<dbReference type="PANTHER" id="PTHR43214:SF24">
    <property type="entry name" value="TRANSCRIPTIONAL REGULATORY PROTEIN NARL-RELATED"/>
    <property type="match status" value="1"/>
</dbReference>
<name>A0A1I0I1N0_9ACTN</name>
<gene>
    <name evidence="8" type="ORF">SAMN05421811_104585</name>
</gene>
<sequence>MIRLLIVDDHRVYREGIRLVLTSSDQIEIIGEAASGSEAIDAVRRLRVDVVLMDLKMPGVDGIEAARTILAEQPGLRILALTMFEDNDMVFAAMRAGMRGYLLKDADRDELVRAITAVHRGEAIFSPPIAQLLIDWFATMRPATSSRVSELAFPQLTGREREILDLIAQGFRNQDIALQLFVSIKTVRNHVSNIFTKLAVSDRSQAIVRARDAGLGRHSPD</sequence>
<dbReference type="OrthoDB" id="9808843at2"/>
<dbReference type="RefSeq" id="WP_143082291.1">
    <property type="nucleotide sequence ID" value="NZ_FOHX01000004.1"/>
</dbReference>
<feature type="modified residue" description="4-aspartylphosphate" evidence="5">
    <location>
        <position position="54"/>
    </location>
</feature>
<dbReference type="EMBL" id="FOHX01000004">
    <property type="protein sequence ID" value="SET89472.1"/>
    <property type="molecule type" value="Genomic_DNA"/>
</dbReference>
<dbReference type="PROSITE" id="PS00622">
    <property type="entry name" value="HTH_LUXR_1"/>
    <property type="match status" value="1"/>
</dbReference>
<dbReference type="Proteomes" id="UP000199361">
    <property type="component" value="Unassembled WGS sequence"/>
</dbReference>
<feature type="domain" description="HTH luxR-type" evidence="6">
    <location>
        <begin position="149"/>
        <end position="214"/>
    </location>
</feature>
<dbReference type="CDD" id="cd17535">
    <property type="entry name" value="REC_NarL-like"/>
    <property type="match status" value="1"/>
</dbReference>
<dbReference type="PROSITE" id="PS50043">
    <property type="entry name" value="HTH_LUXR_2"/>
    <property type="match status" value="1"/>
</dbReference>
<evidence type="ECO:0000259" key="7">
    <source>
        <dbReference type="PROSITE" id="PS50110"/>
    </source>
</evidence>
<evidence type="ECO:0000256" key="4">
    <source>
        <dbReference type="ARBA" id="ARBA00023163"/>
    </source>
</evidence>
<evidence type="ECO:0000256" key="3">
    <source>
        <dbReference type="ARBA" id="ARBA00023125"/>
    </source>
</evidence>
<keyword evidence="1 5" id="KW-0597">Phosphoprotein</keyword>
<dbReference type="Pfam" id="PF00196">
    <property type="entry name" value="GerE"/>
    <property type="match status" value="1"/>
</dbReference>
<feature type="domain" description="Response regulatory" evidence="7">
    <location>
        <begin position="3"/>
        <end position="119"/>
    </location>
</feature>
<dbReference type="InterPro" id="IPR058245">
    <property type="entry name" value="NreC/VraR/RcsB-like_REC"/>
</dbReference>
<dbReference type="PANTHER" id="PTHR43214">
    <property type="entry name" value="TWO-COMPONENT RESPONSE REGULATOR"/>
    <property type="match status" value="1"/>
</dbReference>
<dbReference type="GO" id="GO:0000160">
    <property type="term" value="P:phosphorelay signal transduction system"/>
    <property type="evidence" value="ECO:0007669"/>
    <property type="project" value="InterPro"/>
</dbReference>
<dbReference type="InterPro" id="IPR039420">
    <property type="entry name" value="WalR-like"/>
</dbReference>
<keyword evidence="9" id="KW-1185">Reference proteome</keyword>
<reference evidence="8 9" key="1">
    <citation type="submission" date="2016-10" db="EMBL/GenBank/DDBJ databases">
        <authorList>
            <person name="de Groot N.N."/>
        </authorList>
    </citation>
    <scope>NUCLEOTIDE SEQUENCE [LARGE SCALE GENOMIC DNA]</scope>
    <source>
        <strain evidence="8 9">CGMCC 4.5598</strain>
    </source>
</reference>
<protein>
    <submittedName>
        <fullName evidence="8">DNA-binding response regulator, NarL/FixJ family, contains REC and HTH domains</fullName>
    </submittedName>
</protein>
<dbReference type="PROSITE" id="PS50110">
    <property type="entry name" value="RESPONSE_REGULATORY"/>
    <property type="match status" value="1"/>
</dbReference>
<dbReference type="PRINTS" id="PR00038">
    <property type="entry name" value="HTHLUXR"/>
</dbReference>